<protein>
    <recommendedName>
        <fullName evidence="2">BRO1 domain-containing protein</fullName>
    </recommendedName>
</protein>
<comment type="caution">
    <text evidence="3">The sequence shown here is derived from an EMBL/GenBank/DDBJ whole genome shotgun (WGS) entry which is preliminary data.</text>
</comment>
<comment type="similarity">
    <text evidence="1">Belongs to the BROX family.</text>
</comment>
<evidence type="ECO:0000256" key="1">
    <source>
        <dbReference type="ARBA" id="ARBA00008901"/>
    </source>
</evidence>
<gene>
    <name evidence="3" type="ORF">COLO4_33136</name>
</gene>
<dbReference type="OrthoDB" id="1909455at2759"/>
<evidence type="ECO:0000313" key="3">
    <source>
        <dbReference type="EMBL" id="OMO62311.1"/>
    </source>
</evidence>
<reference evidence="4" key="1">
    <citation type="submission" date="2013-09" db="EMBL/GenBank/DDBJ databases">
        <title>Corchorus olitorius genome sequencing.</title>
        <authorList>
            <person name="Alam M."/>
            <person name="Haque M.S."/>
            <person name="Islam M.S."/>
            <person name="Emdad E.M."/>
            <person name="Islam M.M."/>
            <person name="Ahmed B."/>
            <person name="Halim A."/>
            <person name="Hossen Q.M.M."/>
            <person name="Hossain M.Z."/>
            <person name="Ahmed R."/>
            <person name="Khan M.M."/>
            <person name="Islam R."/>
            <person name="Rashid M.M."/>
            <person name="Khan S.A."/>
            <person name="Rahman M.S."/>
            <person name="Alam M."/>
            <person name="Yahiya A.S."/>
            <person name="Khan M.S."/>
            <person name="Azam M.S."/>
            <person name="Haque T."/>
            <person name="Lashkar M.Z.H."/>
            <person name="Akhand A.I."/>
            <person name="Morshed G."/>
            <person name="Roy S."/>
            <person name="Uddin K.S."/>
            <person name="Rabeya T."/>
            <person name="Hossain A.S."/>
            <person name="Chowdhury A."/>
            <person name="Snigdha A.R."/>
            <person name="Mortoza M.S."/>
            <person name="Matin S.A."/>
            <person name="Hoque S.M.E."/>
            <person name="Islam M.K."/>
            <person name="Roy D.K."/>
            <person name="Haider R."/>
            <person name="Moosa M.M."/>
            <person name="Elias S.M."/>
            <person name="Hasan A.M."/>
            <person name="Jahan S."/>
            <person name="Shafiuddin M."/>
            <person name="Mahmood N."/>
            <person name="Shommy N.S."/>
        </authorList>
    </citation>
    <scope>NUCLEOTIDE SEQUENCE [LARGE SCALE GENOMIC DNA]</scope>
    <source>
        <strain evidence="4">cv. O-4</strain>
    </source>
</reference>
<evidence type="ECO:0000259" key="2">
    <source>
        <dbReference type="SMART" id="SM01041"/>
    </source>
</evidence>
<dbReference type="AlphaFoldDB" id="A0A1R3GWA7"/>
<feature type="domain" description="BRO1" evidence="2">
    <location>
        <begin position="25"/>
        <end position="292"/>
    </location>
</feature>
<dbReference type="STRING" id="93759.A0A1R3GWA7"/>
<keyword evidence="4" id="KW-1185">Reference proteome</keyword>
<accession>A0A1R3GWA7</accession>
<dbReference type="PANTHER" id="PTHR23032:SF12">
    <property type="entry name" value="BRO1 DOMAIN-CONTAINING PROTEIN"/>
    <property type="match status" value="1"/>
</dbReference>
<sequence length="296" mass="32900">MGCLLSTPEVAGETRRRPKNVGEIVVFVPGLRIPMPLDFAQPLDDGLSKSLVERLSALRTRIVVMAGQESPITTKPRRTATQHGGSTLADLQQALEDYLPVLLGLVEKGGQLKHNLQFCWINQEDVVEKTTMSDSWYEAAGYLEFAVQKVLPQLPLELRNDLPLDLREGVLKALCLQALGQGVEIQLGMAIDSIKASLAVKRRLACEMVKYWHQAQQYIMDIPLANGWGEKHKLFIQWKHDEAKAVAYYLHGLILEEGNTERSAEIAAAALQAAEGYLKESKKACESFHMTPPSSR</sequence>
<organism evidence="3 4">
    <name type="scientific">Corchorus olitorius</name>
    <dbReference type="NCBI Taxonomy" id="93759"/>
    <lineage>
        <taxon>Eukaryota</taxon>
        <taxon>Viridiplantae</taxon>
        <taxon>Streptophyta</taxon>
        <taxon>Embryophyta</taxon>
        <taxon>Tracheophyta</taxon>
        <taxon>Spermatophyta</taxon>
        <taxon>Magnoliopsida</taxon>
        <taxon>eudicotyledons</taxon>
        <taxon>Gunneridae</taxon>
        <taxon>Pentapetalae</taxon>
        <taxon>rosids</taxon>
        <taxon>malvids</taxon>
        <taxon>Malvales</taxon>
        <taxon>Malvaceae</taxon>
        <taxon>Grewioideae</taxon>
        <taxon>Apeibeae</taxon>
        <taxon>Corchorus</taxon>
    </lineage>
</organism>
<dbReference type="PANTHER" id="PTHR23032">
    <property type="entry name" value="BRO1 DOMAIN-CONTAINING PROTEIN BROX"/>
    <property type="match status" value="1"/>
</dbReference>
<dbReference type="InterPro" id="IPR038499">
    <property type="entry name" value="BRO1_sf"/>
</dbReference>
<evidence type="ECO:0000313" key="4">
    <source>
        <dbReference type="Proteomes" id="UP000187203"/>
    </source>
</evidence>
<name>A0A1R3GWA7_9ROSI</name>
<dbReference type="Proteomes" id="UP000187203">
    <property type="component" value="Unassembled WGS sequence"/>
</dbReference>
<dbReference type="Gene3D" id="1.25.40.280">
    <property type="entry name" value="alix/aip1 like domains"/>
    <property type="match status" value="1"/>
</dbReference>
<dbReference type="SMART" id="SM01041">
    <property type="entry name" value="BRO1"/>
    <property type="match status" value="1"/>
</dbReference>
<dbReference type="InterPro" id="IPR004328">
    <property type="entry name" value="BRO1_dom"/>
</dbReference>
<dbReference type="InterPro" id="IPR038898">
    <property type="entry name" value="BROX"/>
</dbReference>
<dbReference type="EMBL" id="AWUE01021415">
    <property type="protein sequence ID" value="OMO62311.1"/>
    <property type="molecule type" value="Genomic_DNA"/>
</dbReference>
<proteinExistence type="inferred from homology"/>